<dbReference type="CDD" id="cd03449">
    <property type="entry name" value="R_hydratase"/>
    <property type="match status" value="1"/>
</dbReference>
<dbReference type="NCBIfam" id="NF006045">
    <property type="entry name" value="PRK08190.1"/>
    <property type="match status" value="1"/>
</dbReference>
<evidence type="ECO:0000259" key="3">
    <source>
        <dbReference type="Pfam" id="PF01515"/>
    </source>
</evidence>
<dbReference type="Proteomes" id="UP000019184">
    <property type="component" value="Unassembled WGS sequence"/>
</dbReference>
<dbReference type="EMBL" id="CBTK010000302">
    <property type="protein sequence ID" value="CDH47512.1"/>
    <property type="molecule type" value="Genomic_DNA"/>
</dbReference>
<dbReference type="PANTHER" id="PTHR43356">
    <property type="entry name" value="PHOSPHATE ACETYLTRANSFERASE"/>
    <property type="match status" value="1"/>
</dbReference>
<dbReference type="GO" id="GO:0016746">
    <property type="term" value="F:acyltransferase activity"/>
    <property type="evidence" value="ECO:0007669"/>
    <property type="project" value="UniProtKB-KW"/>
</dbReference>
<evidence type="ECO:0000256" key="2">
    <source>
        <dbReference type="ARBA" id="ARBA00023315"/>
    </source>
</evidence>
<dbReference type="NCBIfam" id="NF008852">
    <property type="entry name" value="PRK11890.1"/>
    <property type="match status" value="1"/>
</dbReference>
<evidence type="ECO:0000256" key="1">
    <source>
        <dbReference type="ARBA" id="ARBA00022679"/>
    </source>
</evidence>
<reference evidence="5 6" key="1">
    <citation type="journal article" date="2014" name="ISME J.">
        <title>Candidatus Competibacter-lineage genomes retrieved from metagenomes reveal functional metabolic diversity.</title>
        <authorList>
            <person name="McIlroy S.J."/>
            <person name="Albertsen M."/>
            <person name="Andresen E.K."/>
            <person name="Saunders A.M."/>
            <person name="Kristiansen R."/>
            <person name="Stokholm-Bjerregaard M."/>
            <person name="Nielsen K.L."/>
            <person name="Nielsen P.H."/>
        </authorList>
    </citation>
    <scope>NUCLEOTIDE SEQUENCE [LARGE SCALE GENOMIC DNA]</scope>
    <source>
        <strain evidence="5 6">Run_B_J11</strain>
    </source>
</reference>
<dbReference type="RefSeq" id="WP_034436569.1">
    <property type="nucleotide sequence ID" value="NZ_CBTK010000302.1"/>
</dbReference>
<dbReference type="SUPFAM" id="SSF53659">
    <property type="entry name" value="Isocitrate/Isopropylmalate dehydrogenase-like"/>
    <property type="match status" value="1"/>
</dbReference>
<evidence type="ECO:0000313" key="6">
    <source>
        <dbReference type="Proteomes" id="UP000019184"/>
    </source>
</evidence>
<proteinExistence type="predicted"/>
<protein>
    <submittedName>
        <fullName evidence="5">Phosphate acetyl/butyryltransferase</fullName>
        <ecNumber evidence="5">2.3.1.-</ecNumber>
    </submittedName>
</protein>
<feature type="domain" description="MaoC-like" evidence="4">
    <location>
        <begin position="26"/>
        <end position="124"/>
    </location>
</feature>
<comment type="caution">
    <text evidence="5">The sequence shown here is derived from an EMBL/GenBank/DDBJ whole genome shotgun (WGS) entry which is preliminary data.</text>
</comment>
<organism evidence="5 6">
    <name type="scientific">Candidatus Contendobacter odensis Run_B_J11</name>
    <dbReference type="NCBI Taxonomy" id="1400861"/>
    <lineage>
        <taxon>Bacteria</taxon>
        <taxon>Pseudomonadati</taxon>
        <taxon>Pseudomonadota</taxon>
        <taxon>Gammaproteobacteria</taxon>
        <taxon>Candidatus Competibacteraceae</taxon>
        <taxon>Candidatus Contendibacter</taxon>
    </lineage>
</organism>
<dbReference type="InterPro" id="IPR029069">
    <property type="entry name" value="HotDog_dom_sf"/>
</dbReference>
<dbReference type="EC" id="2.3.1.-" evidence="5"/>
<evidence type="ECO:0000259" key="4">
    <source>
        <dbReference type="Pfam" id="PF01575"/>
    </source>
</evidence>
<dbReference type="Gene3D" id="3.40.718.10">
    <property type="entry name" value="Isopropylmalate Dehydrogenase"/>
    <property type="match status" value="1"/>
</dbReference>
<name>A0A7U7GFM1_9GAMM</name>
<dbReference type="InterPro" id="IPR050500">
    <property type="entry name" value="Phos_Acetyltrans/Butyryltrans"/>
</dbReference>
<dbReference type="PANTHER" id="PTHR43356:SF2">
    <property type="entry name" value="PHOSPHATE ACETYLTRANSFERASE"/>
    <property type="match status" value="1"/>
</dbReference>
<keyword evidence="2 5" id="KW-0012">Acyltransferase</keyword>
<dbReference type="InterPro" id="IPR002505">
    <property type="entry name" value="PTA_PTB"/>
</dbReference>
<sequence length="469" mass="50416">MGEPAINADTITNRTFAEITIGEQASLTRTLKPRDIQLFATLSGDLNPTHLDESFARTQQAGKLTAPSMWAASLTSGLFGSQLPGPGSIFAAQSFRYLHPVYLNDTLTLTAEVREKRPESRVVVFACTAINQRNETVMEATIEVIAPAEKIVTPRPELASMAIQTHDKFRRLLEHCTPLPDVITAVVHPCDESSLTAAVEAAEASLIVPILIGPSDKIRATADQYQIDIRRFEIVDVPHSHAAAAKAVELVRNGQAEVLMKGSLHTDELMHEAMRADTGLRTGSRVSHVFCMDVPSYHKLLLVTDAAINIYPTLDEKRDICQNAIDLALVLGIKQPKVAILSAVETISTKIASTTDAASLCKMADRRQITGGLLDGPLAFDNAISKVAATIKGIKSEVAGDADILLVPDLEAGNILVKQLTFMAHADGGGIVVGIRVPLILTSRADNIRIRLASCAIAVLVAHARRSGQ</sequence>
<keyword evidence="6" id="KW-1185">Reference proteome</keyword>
<dbReference type="InterPro" id="IPR002539">
    <property type="entry name" value="MaoC-like_dom"/>
</dbReference>
<dbReference type="Pfam" id="PF01575">
    <property type="entry name" value="MaoC_dehydratas"/>
    <property type="match status" value="1"/>
</dbReference>
<dbReference type="Pfam" id="PF01515">
    <property type="entry name" value="PTA_PTB"/>
    <property type="match status" value="1"/>
</dbReference>
<dbReference type="Gene3D" id="3.10.129.10">
    <property type="entry name" value="Hotdog Thioesterase"/>
    <property type="match status" value="1"/>
</dbReference>
<gene>
    <name evidence="5" type="ORF">BN874_830065</name>
</gene>
<evidence type="ECO:0000313" key="5">
    <source>
        <dbReference type="EMBL" id="CDH47512.1"/>
    </source>
</evidence>
<accession>A0A7U7GFM1</accession>
<dbReference type="SUPFAM" id="SSF54637">
    <property type="entry name" value="Thioesterase/thiol ester dehydrase-isomerase"/>
    <property type="match status" value="1"/>
</dbReference>
<feature type="domain" description="Phosphate acetyl/butaryl transferase" evidence="3">
    <location>
        <begin position="244"/>
        <end position="458"/>
    </location>
</feature>
<dbReference type="AlphaFoldDB" id="A0A7U7GFM1"/>
<keyword evidence="1 5" id="KW-0808">Transferase</keyword>